<reference evidence="1" key="1">
    <citation type="journal article" date="2014" name="Int. J. Syst. Evol. Microbiol.">
        <title>Complete genome sequence of Corynebacterium casei LMG S-19264T (=DSM 44701T), isolated from a smear-ripened cheese.</title>
        <authorList>
            <consortium name="US DOE Joint Genome Institute (JGI-PGF)"/>
            <person name="Walter F."/>
            <person name="Albersmeier A."/>
            <person name="Kalinowski J."/>
            <person name="Ruckert C."/>
        </authorList>
    </citation>
    <scope>NUCLEOTIDE SEQUENCE</scope>
    <source>
        <strain evidence="1">KCTC 32437</strain>
    </source>
</reference>
<organism evidence="1 2">
    <name type="scientific">Devosia pacifica</name>
    <dbReference type="NCBI Taxonomy" id="1335967"/>
    <lineage>
        <taxon>Bacteria</taxon>
        <taxon>Pseudomonadati</taxon>
        <taxon>Pseudomonadota</taxon>
        <taxon>Alphaproteobacteria</taxon>
        <taxon>Hyphomicrobiales</taxon>
        <taxon>Devosiaceae</taxon>
        <taxon>Devosia</taxon>
    </lineage>
</organism>
<gene>
    <name evidence="1" type="ORF">GCM10007989_07200</name>
</gene>
<proteinExistence type="predicted"/>
<reference evidence="1" key="2">
    <citation type="submission" date="2020-09" db="EMBL/GenBank/DDBJ databases">
        <authorList>
            <person name="Sun Q."/>
            <person name="Kim S."/>
        </authorList>
    </citation>
    <scope>NUCLEOTIDE SEQUENCE</scope>
    <source>
        <strain evidence="1">KCTC 32437</strain>
    </source>
</reference>
<evidence type="ECO:0000313" key="2">
    <source>
        <dbReference type="Proteomes" id="UP000646579"/>
    </source>
</evidence>
<dbReference type="Proteomes" id="UP000646579">
    <property type="component" value="Unassembled WGS sequence"/>
</dbReference>
<keyword evidence="2" id="KW-1185">Reference proteome</keyword>
<dbReference type="EMBL" id="BMZE01000001">
    <property type="protein sequence ID" value="GHA15015.1"/>
    <property type="molecule type" value="Genomic_DNA"/>
</dbReference>
<comment type="caution">
    <text evidence="1">The sequence shown here is derived from an EMBL/GenBank/DDBJ whole genome shotgun (WGS) entry which is preliminary data.</text>
</comment>
<sequence>MAPDRQAAADAATEAWHRLVETTEVPRDVMGEIDAMLDRASGGVPADLLSEDSDYLRLVLSRIQKRWEAAIKFDRLPPGAQRIMEAVSAELYRRRVSESDP</sequence>
<accession>A0A918RXA4</accession>
<evidence type="ECO:0000313" key="1">
    <source>
        <dbReference type="EMBL" id="GHA15015.1"/>
    </source>
</evidence>
<name>A0A918RXA4_9HYPH</name>
<protein>
    <submittedName>
        <fullName evidence="1">Uncharacterized protein</fullName>
    </submittedName>
</protein>
<dbReference type="AlphaFoldDB" id="A0A918RXA4"/>